<dbReference type="Gene3D" id="3.10.129.10">
    <property type="entry name" value="Hotdog Thioesterase"/>
    <property type="match status" value="1"/>
</dbReference>
<keyword evidence="2" id="KW-1185">Reference proteome</keyword>
<gene>
    <name evidence="1" type="ORF">CIB95_05960</name>
</gene>
<dbReference type="EMBL" id="NPIA01000002">
    <property type="protein sequence ID" value="OZM58017.1"/>
    <property type="molecule type" value="Genomic_DNA"/>
</dbReference>
<protein>
    <submittedName>
        <fullName evidence="1">Uncharacterized protein</fullName>
    </submittedName>
</protein>
<reference evidence="1 2" key="2">
    <citation type="submission" date="2017-09" db="EMBL/GenBank/DDBJ databases">
        <title>Bacillus patelloidae sp. nov., isolated from the intestinal tract of a marine limpet.</title>
        <authorList>
            <person name="Liu R."/>
            <person name="Dong C."/>
            <person name="Shao Z."/>
        </authorList>
    </citation>
    <scope>NUCLEOTIDE SEQUENCE [LARGE SCALE GENOMIC DNA]</scope>
    <source>
        <strain evidence="1 2">SA5d-4</strain>
    </source>
</reference>
<name>A0A263BXI6_9BACI</name>
<reference evidence="2" key="1">
    <citation type="submission" date="2017-08" db="EMBL/GenBank/DDBJ databases">
        <authorList>
            <person name="Huang Z."/>
        </authorList>
    </citation>
    <scope>NUCLEOTIDE SEQUENCE [LARGE SCALE GENOMIC DNA]</scope>
    <source>
        <strain evidence="2">SA5d-4</strain>
    </source>
</reference>
<evidence type="ECO:0000313" key="2">
    <source>
        <dbReference type="Proteomes" id="UP000217083"/>
    </source>
</evidence>
<dbReference type="AlphaFoldDB" id="A0A263BXI6"/>
<dbReference type="PANTHER" id="PTHR31793:SF24">
    <property type="entry name" value="LONG-CHAIN ACYL-COA THIOESTERASE FADM"/>
    <property type="match status" value="1"/>
</dbReference>
<dbReference type="PANTHER" id="PTHR31793">
    <property type="entry name" value="4-HYDROXYBENZOYL-COA THIOESTERASE FAMILY MEMBER"/>
    <property type="match status" value="1"/>
</dbReference>
<dbReference type="CDD" id="cd00586">
    <property type="entry name" value="4HBT"/>
    <property type="match status" value="1"/>
</dbReference>
<dbReference type="Proteomes" id="UP000217083">
    <property type="component" value="Unassembled WGS sequence"/>
</dbReference>
<dbReference type="Pfam" id="PF13279">
    <property type="entry name" value="4HBT_2"/>
    <property type="match status" value="1"/>
</dbReference>
<proteinExistence type="predicted"/>
<organism evidence="1 2">
    <name type="scientific">Lottiidibacillus patelloidae</name>
    <dbReference type="NCBI Taxonomy" id="2670334"/>
    <lineage>
        <taxon>Bacteria</taxon>
        <taxon>Bacillati</taxon>
        <taxon>Bacillota</taxon>
        <taxon>Bacilli</taxon>
        <taxon>Bacillales</taxon>
        <taxon>Bacillaceae</taxon>
        <taxon>Lottiidibacillus</taxon>
    </lineage>
</organism>
<dbReference type="InterPro" id="IPR029069">
    <property type="entry name" value="HotDog_dom_sf"/>
</dbReference>
<comment type="caution">
    <text evidence="1">The sequence shown here is derived from an EMBL/GenBank/DDBJ whole genome shotgun (WGS) entry which is preliminary data.</text>
</comment>
<sequence>MRKIAYIDNFSEWEQSFNFSITFTVRFSETDAFGHLNNTVPFTYFEDARVAMLTAIDYEIDANSQLLPVVADIQCDFIKQVFFKETITLYTKINTIGNTSFEIHYMAKNEQREICFVGRGAIVQINKKTGRPHQLDAALIKRLNTLK</sequence>
<dbReference type="SUPFAM" id="SSF54637">
    <property type="entry name" value="Thioesterase/thiol ester dehydrase-isomerase"/>
    <property type="match status" value="1"/>
</dbReference>
<dbReference type="GO" id="GO:0047617">
    <property type="term" value="F:fatty acyl-CoA hydrolase activity"/>
    <property type="evidence" value="ECO:0007669"/>
    <property type="project" value="TreeGrafter"/>
</dbReference>
<evidence type="ECO:0000313" key="1">
    <source>
        <dbReference type="EMBL" id="OZM58017.1"/>
    </source>
</evidence>
<dbReference type="InterPro" id="IPR050563">
    <property type="entry name" value="4-hydroxybenzoyl-CoA_TE"/>
</dbReference>
<accession>A0A263BXI6</accession>